<keyword evidence="2" id="KW-1185">Reference proteome</keyword>
<reference evidence="2" key="1">
    <citation type="journal article" date="2022" name="Mol. Ecol. Resour.">
        <title>The genomes of chicory, endive, great burdock and yacon provide insights into Asteraceae palaeo-polyploidization history and plant inulin production.</title>
        <authorList>
            <person name="Fan W."/>
            <person name="Wang S."/>
            <person name="Wang H."/>
            <person name="Wang A."/>
            <person name="Jiang F."/>
            <person name="Liu H."/>
            <person name="Zhao H."/>
            <person name="Xu D."/>
            <person name="Zhang Y."/>
        </authorList>
    </citation>
    <scope>NUCLEOTIDE SEQUENCE [LARGE SCALE GENOMIC DNA]</scope>
    <source>
        <strain evidence="2">cv. Yunnan</strain>
    </source>
</reference>
<gene>
    <name evidence="1" type="ORF">L1987_71162</name>
</gene>
<proteinExistence type="predicted"/>
<dbReference type="Proteomes" id="UP001056120">
    <property type="component" value="Linkage Group LG24"/>
</dbReference>
<reference evidence="1 2" key="2">
    <citation type="journal article" date="2022" name="Mol. Ecol. Resour.">
        <title>The genomes of chicory, endive, great burdock and yacon provide insights into Asteraceae paleo-polyploidization history and plant inulin production.</title>
        <authorList>
            <person name="Fan W."/>
            <person name="Wang S."/>
            <person name="Wang H."/>
            <person name="Wang A."/>
            <person name="Jiang F."/>
            <person name="Liu H."/>
            <person name="Zhao H."/>
            <person name="Xu D."/>
            <person name="Zhang Y."/>
        </authorList>
    </citation>
    <scope>NUCLEOTIDE SEQUENCE [LARGE SCALE GENOMIC DNA]</scope>
    <source>
        <strain evidence="2">cv. Yunnan</strain>
        <tissue evidence="1">Leaves</tissue>
    </source>
</reference>
<accession>A0ACB9ARW5</accession>
<protein>
    <submittedName>
        <fullName evidence="1">Uncharacterized protein</fullName>
    </submittedName>
</protein>
<evidence type="ECO:0000313" key="2">
    <source>
        <dbReference type="Proteomes" id="UP001056120"/>
    </source>
</evidence>
<sequence>MELMEKECDHIIPRKRSSDDSNDLDLEKFRKQKPVVLAVRDFPPGCGIKEADRKPLKKLRNVRSNLAGKLTDENNKPIEFGTTSSEIGSRPTVGTQRKPLRHLDNVDMNLGKMISPRKDELKSIDQPAEFRRNKSSFGSKPAGKVKFWEPACIKAGHGQQPKVTTAVVSRGKPFKNQDNVDINLRKLTSNGEQKLVESQPVDNKPSFGSKEHAQHKNIKEAMSIFDQVYTKLY</sequence>
<dbReference type="EMBL" id="CM042041">
    <property type="protein sequence ID" value="KAI3712602.1"/>
    <property type="molecule type" value="Genomic_DNA"/>
</dbReference>
<comment type="caution">
    <text evidence="1">The sequence shown here is derived from an EMBL/GenBank/DDBJ whole genome shotgun (WGS) entry which is preliminary data.</text>
</comment>
<name>A0ACB9ARW5_9ASTR</name>
<evidence type="ECO:0000313" key="1">
    <source>
        <dbReference type="EMBL" id="KAI3712602.1"/>
    </source>
</evidence>
<organism evidence="1 2">
    <name type="scientific">Smallanthus sonchifolius</name>
    <dbReference type="NCBI Taxonomy" id="185202"/>
    <lineage>
        <taxon>Eukaryota</taxon>
        <taxon>Viridiplantae</taxon>
        <taxon>Streptophyta</taxon>
        <taxon>Embryophyta</taxon>
        <taxon>Tracheophyta</taxon>
        <taxon>Spermatophyta</taxon>
        <taxon>Magnoliopsida</taxon>
        <taxon>eudicotyledons</taxon>
        <taxon>Gunneridae</taxon>
        <taxon>Pentapetalae</taxon>
        <taxon>asterids</taxon>
        <taxon>campanulids</taxon>
        <taxon>Asterales</taxon>
        <taxon>Asteraceae</taxon>
        <taxon>Asteroideae</taxon>
        <taxon>Heliantheae alliance</taxon>
        <taxon>Millerieae</taxon>
        <taxon>Smallanthus</taxon>
    </lineage>
</organism>